<evidence type="ECO:0000259" key="10">
    <source>
        <dbReference type="PROSITE" id="PS51829"/>
    </source>
</evidence>
<dbReference type="PROSITE" id="PS51829">
    <property type="entry name" value="P_HOMO_B"/>
    <property type="match status" value="1"/>
</dbReference>
<feature type="domain" description="P/Homo B" evidence="10">
    <location>
        <begin position="94"/>
        <end position="271"/>
    </location>
</feature>
<dbReference type="InterPro" id="IPR009030">
    <property type="entry name" value="Growth_fac_rcpt_cys_sf"/>
</dbReference>
<dbReference type="PROSITE" id="PS51892">
    <property type="entry name" value="SUBTILASE"/>
    <property type="match status" value="1"/>
</dbReference>
<proteinExistence type="inferred from homology"/>
<dbReference type="SUPFAM" id="SSF52743">
    <property type="entry name" value="Subtilisin-like"/>
    <property type="match status" value="1"/>
</dbReference>
<dbReference type="InterPro" id="IPR006212">
    <property type="entry name" value="Furin_repeat"/>
</dbReference>
<dbReference type="CDD" id="cd00064">
    <property type="entry name" value="FU"/>
    <property type="match status" value="3"/>
</dbReference>
<keyword evidence="9" id="KW-0472">Membrane</keyword>
<dbReference type="InterPro" id="IPR008979">
    <property type="entry name" value="Galactose-bd-like_sf"/>
</dbReference>
<dbReference type="AlphaFoldDB" id="A0A158QW14"/>
<dbReference type="Pfam" id="PF01483">
    <property type="entry name" value="P_proprotein"/>
    <property type="match status" value="1"/>
</dbReference>
<dbReference type="InterPro" id="IPR023828">
    <property type="entry name" value="Peptidase_S8_Ser-AS"/>
</dbReference>
<dbReference type="GO" id="GO:0004252">
    <property type="term" value="F:serine-type endopeptidase activity"/>
    <property type="evidence" value="ECO:0007669"/>
    <property type="project" value="InterPro"/>
</dbReference>
<dbReference type="OrthoDB" id="300641at2759"/>
<evidence type="ECO:0000256" key="7">
    <source>
        <dbReference type="ARBA" id="ARBA00022837"/>
    </source>
</evidence>
<keyword evidence="4" id="KW-0732">Signal</keyword>
<dbReference type="GO" id="GO:0000139">
    <property type="term" value="C:Golgi membrane"/>
    <property type="evidence" value="ECO:0007669"/>
    <property type="project" value="TreeGrafter"/>
</dbReference>
<dbReference type="InterPro" id="IPR036852">
    <property type="entry name" value="Peptidase_S8/S53_dom_sf"/>
</dbReference>
<dbReference type="SUPFAM" id="SSF57184">
    <property type="entry name" value="Growth factor receptor domain"/>
    <property type="match status" value="3"/>
</dbReference>
<feature type="transmembrane region" description="Helical" evidence="9">
    <location>
        <begin position="896"/>
        <end position="915"/>
    </location>
</feature>
<evidence type="ECO:0000256" key="5">
    <source>
        <dbReference type="ARBA" id="ARBA00022801"/>
    </source>
</evidence>
<dbReference type="InterPro" id="IPR000209">
    <property type="entry name" value="Peptidase_S8/S53_dom"/>
</dbReference>
<keyword evidence="12" id="KW-1185">Reference proteome</keyword>
<keyword evidence="6" id="KW-0720">Serine protease</keyword>
<dbReference type="InterPro" id="IPR002884">
    <property type="entry name" value="P_dom"/>
</dbReference>
<dbReference type="GO" id="GO:0016485">
    <property type="term" value="P:protein processing"/>
    <property type="evidence" value="ECO:0007669"/>
    <property type="project" value="TreeGrafter"/>
</dbReference>
<evidence type="ECO:0000313" key="12">
    <source>
        <dbReference type="Proteomes" id="UP000267029"/>
    </source>
</evidence>
<evidence type="ECO:0000313" key="11">
    <source>
        <dbReference type="EMBL" id="VDD82952.1"/>
    </source>
</evidence>
<dbReference type="CDD" id="cd04059">
    <property type="entry name" value="Peptidases_S8_Protein_convertases_Kexins_Furin-like"/>
    <property type="match status" value="1"/>
</dbReference>
<dbReference type="PANTHER" id="PTHR42884">
    <property type="entry name" value="PROPROTEIN CONVERTASE SUBTILISIN/KEXIN-RELATED"/>
    <property type="match status" value="1"/>
</dbReference>
<dbReference type="PROSITE" id="PS00138">
    <property type="entry name" value="SUBTILASE_SER"/>
    <property type="match status" value="1"/>
</dbReference>
<keyword evidence="2" id="KW-0645">Protease</keyword>
<dbReference type="SMART" id="SM00261">
    <property type="entry name" value="FU"/>
    <property type="match status" value="8"/>
</dbReference>
<evidence type="ECO:0000256" key="6">
    <source>
        <dbReference type="ARBA" id="ARBA00022825"/>
    </source>
</evidence>
<dbReference type="InterPro" id="IPR034182">
    <property type="entry name" value="Kexin/furin"/>
</dbReference>
<keyword evidence="5" id="KW-0378">Hydrolase</keyword>
<dbReference type="Gene3D" id="3.40.50.200">
    <property type="entry name" value="Peptidase S8/S53 domain"/>
    <property type="match status" value="1"/>
</dbReference>
<dbReference type="Gene3D" id="2.60.120.260">
    <property type="entry name" value="Galactose-binding domain-like"/>
    <property type="match status" value="1"/>
</dbReference>
<gene>
    <name evidence="11" type="ORF">MCOS_LOCUS8955</name>
</gene>
<dbReference type="STRING" id="53468.A0A158QW14"/>
<comment type="similarity">
    <text evidence="1">Belongs to the peptidase S8 family. Furin subfamily.</text>
</comment>
<dbReference type="PANTHER" id="PTHR42884:SF14">
    <property type="entry name" value="NEUROENDOCRINE CONVERTASE 1"/>
    <property type="match status" value="1"/>
</dbReference>
<evidence type="ECO:0000256" key="3">
    <source>
        <dbReference type="ARBA" id="ARBA00022685"/>
    </source>
</evidence>
<keyword evidence="9" id="KW-0812">Transmembrane</keyword>
<evidence type="ECO:0000256" key="1">
    <source>
        <dbReference type="ARBA" id="ARBA00005325"/>
    </source>
</evidence>
<evidence type="ECO:0000256" key="2">
    <source>
        <dbReference type="ARBA" id="ARBA00022670"/>
    </source>
</evidence>
<dbReference type="Pfam" id="PF00082">
    <property type="entry name" value="Peptidase_S8"/>
    <property type="match status" value="1"/>
</dbReference>
<comment type="caution">
    <text evidence="8">Lacks conserved residue(s) required for the propagation of feature annotation.</text>
</comment>
<evidence type="ECO:0000256" key="4">
    <source>
        <dbReference type="ARBA" id="ARBA00022729"/>
    </source>
</evidence>
<name>A0A158QW14_MESCO</name>
<sequence length="1006" mass="109102">MLDGTITDRVEAESLNFNQNYIDIYSGSWGPDDTGIIYEGPGRMASEAFHKGATTGRNGLGNVFVWASGNGGRRGDSCAADGYVSSIYTLAVSSVTEQNSHPWYLEKCAATMVSTYSSGGPGESGIVTTDLNHGCTNSHTGTSASAPLAVGIIALLLEAKFTSCSSKLTRRILGEGRRPESRKDASVIGTISELMPVRLIDALSEFKGLDRWPLMSVQFWGEPSAGEWKIIIDNKEGFRKLSAWGNRQPALDKATGQWESVHMVAYGTEIFPIRLKPPKETRQPPKAWFDRFARYVVSEDELSPSEYSCHSECAKNECWGPSSNQCLNGCKNYVTESGQCVASCPAGTTALISMIVMMRRNQSAELNGTRPRLGGQMNELRCERCFSACAECLRPYSAYGCTACSGDSYLAPFLSPPVSETETNLESALLLTADGDKNRVLVGSCVSRCPSGYFANDTSKTCEQCAEHCEECFGPRTDACRRCARNFRLVAGTCVDAAGPHRCPKGSFLQGNICVPCDPGCDLDSCSDYGLCTYCRFDHRFMHEGRCEGVCRPGFYPAFQLSKSGFYATELPVDFTAENGVWVCAPCPPGCARCSPSTKHVQGYVVPMCEVCQTGLILDGDAGTCHSPCPIGTYGGNCSRACHHMCSTCVNELDSCLQCSPGAYLAYGERQLNPLISFTNPKLIGYGCVIFCPEATYVARIDGERVCLPCPPLCKACSAPDKCTRCEEGYAVNELSGKCEPSPLCFHETYFDHIDGKCKPCHPSCASCRGPSPADCLDCRRLRSVLGPSPACLEPSPPVKSANANQDHQSLLEGTILQVTAGTCYLCCGAEKLLDTKPPLDCLFCLPNENTCSSWAAVGGGLGLYENFSFPDGILANSPGGIGGGWAWLTSDPIRLSFFITAVLTIGFALGCLLYQLTITHLRKHHVRDYNLLFLRGAGTGSRLSQRCPDILHSKIDKNHARPPILTLPQTSYCKYALPFRTTKSSRSSSDKPDYLKVYTLFDDDF</sequence>
<reference evidence="11 12" key="1">
    <citation type="submission" date="2018-10" db="EMBL/GenBank/DDBJ databases">
        <authorList>
            <consortium name="Pathogen Informatics"/>
        </authorList>
    </citation>
    <scope>NUCLEOTIDE SEQUENCE [LARGE SCALE GENOMIC DNA]</scope>
</reference>
<protein>
    <recommendedName>
        <fullName evidence="10">P/Homo B domain-containing protein</fullName>
    </recommendedName>
</protein>
<keyword evidence="7" id="KW-0106">Calcium</keyword>
<keyword evidence="9" id="KW-1133">Transmembrane helix</keyword>
<dbReference type="Gene3D" id="2.10.220.10">
    <property type="entry name" value="Hormone Receptor, Insulin-like Growth Factor Receptor 1, Chain A, domain 2"/>
    <property type="match status" value="5"/>
</dbReference>
<accession>A0A158QW14</accession>
<keyword evidence="3" id="KW-0165">Cleavage on pair of basic residues</keyword>
<organism evidence="11 12">
    <name type="scientific">Mesocestoides corti</name>
    <name type="common">Flatworm</name>
    <dbReference type="NCBI Taxonomy" id="53468"/>
    <lineage>
        <taxon>Eukaryota</taxon>
        <taxon>Metazoa</taxon>
        <taxon>Spiralia</taxon>
        <taxon>Lophotrochozoa</taxon>
        <taxon>Platyhelminthes</taxon>
        <taxon>Cestoda</taxon>
        <taxon>Eucestoda</taxon>
        <taxon>Cyclophyllidea</taxon>
        <taxon>Mesocestoididae</taxon>
        <taxon>Mesocestoides</taxon>
    </lineage>
</organism>
<dbReference type="GO" id="GO:0005802">
    <property type="term" value="C:trans-Golgi network"/>
    <property type="evidence" value="ECO:0007669"/>
    <property type="project" value="TreeGrafter"/>
</dbReference>
<dbReference type="SUPFAM" id="SSF49785">
    <property type="entry name" value="Galactose-binding domain-like"/>
    <property type="match status" value="1"/>
</dbReference>
<evidence type="ECO:0000256" key="9">
    <source>
        <dbReference type="SAM" id="Phobius"/>
    </source>
</evidence>
<dbReference type="EMBL" id="UXSR01005609">
    <property type="protein sequence ID" value="VDD82952.1"/>
    <property type="molecule type" value="Genomic_DNA"/>
</dbReference>
<evidence type="ECO:0000256" key="8">
    <source>
        <dbReference type="PROSITE-ProRule" id="PRU01240"/>
    </source>
</evidence>
<dbReference type="Proteomes" id="UP000267029">
    <property type="component" value="Unassembled WGS sequence"/>
</dbReference>